<protein>
    <submittedName>
        <fullName evidence="1">Uncharacterized protein</fullName>
    </submittedName>
</protein>
<sequence length="163" mass="18271">MNKPNARQCQPCTACCDGWVQMNIRGADVYPGCACPHSTGKGCNDYANRPIDPCDNFNCGWVIPSSPLPEWMKPRDAKVVVLFNKFQWQGLPVDLATPVGKRIPPRALNWLKQFAEQQGRPLVYLEQDGDGKLRREQQAIAYGPPAFQQEVAAKMAQGQRLWV</sequence>
<accession>A0A975IGC6</accession>
<dbReference type="EMBL" id="CP072793">
    <property type="protein sequence ID" value="QTR52642.1"/>
    <property type="molecule type" value="Genomic_DNA"/>
</dbReference>
<keyword evidence="2" id="KW-1185">Reference proteome</keyword>
<dbReference type="AlphaFoldDB" id="A0A975IGC6"/>
<organism evidence="1 2">
    <name type="scientific">Thiothrix unzii</name>
    <dbReference type="NCBI Taxonomy" id="111769"/>
    <lineage>
        <taxon>Bacteria</taxon>
        <taxon>Pseudomonadati</taxon>
        <taxon>Pseudomonadota</taxon>
        <taxon>Gammaproteobacteria</taxon>
        <taxon>Thiotrichales</taxon>
        <taxon>Thiotrichaceae</taxon>
        <taxon>Thiothrix</taxon>
    </lineage>
</organism>
<name>A0A975IGC6_9GAMM</name>
<evidence type="ECO:0000313" key="2">
    <source>
        <dbReference type="Proteomes" id="UP000672009"/>
    </source>
</evidence>
<dbReference type="RefSeq" id="WP_210218182.1">
    <property type="nucleotide sequence ID" value="NZ_CP072793.1"/>
</dbReference>
<reference evidence="1" key="1">
    <citation type="submission" date="2021-04" db="EMBL/GenBank/DDBJ databases">
        <title>Genomics, taxonomy and metabolism of representatives of sulfur bacteria of the genus Thiothrix: Thiothrix fructosivorans QT, Thiothrix unzii A1T and three new species, Thiothrix subterranea sp. nov., Thiothrix litoralis sp. nov. and 'Candidatus Thiothrix anitrata' sp. nov.</title>
        <authorList>
            <person name="Ravin N.V."/>
            <person name="Smolyakov D."/>
            <person name="Rudenko T.S."/>
            <person name="Mardanov A.V."/>
            <person name="Beletsky A.V."/>
            <person name="Markov N.D."/>
            <person name="Fomenkov A.I."/>
            <person name="Roberts R.J."/>
            <person name="Karnachuk O.V."/>
            <person name="Novikov A."/>
            <person name="Grabovich M.Y."/>
        </authorList>
    </citation>
    <scope>NUCLEOTIDE SEQUENCE</scope>
    <source>
        <strain evidence="1">A1</strain>
    </source>
</reference>
<gene>
    <name evidence="1" type="ORF">J9260_13125</name>
</gene>
<dbReference type="Proteomes" id="UP000672009">
    <property type="component" value="Chromosome"/>
</dbReference>
<evidence type="ECO:0000313" key="1">
    <source>
        <dbReference type="EMBL" id="QTR52642.1"/>
    </source>
</evidence>
<dbReference type="KEGG" id="tun:J9260_13125"/>
<proteinExistence type="predicted"/>